<dbReference type="AlphaFoldDB" id="A0A7C9CJ63"/>
<dbReference type="GO" id="GO:0005673">
    <property type="term" value="C:transcription factor TFIIE complex"/>
    <property type="evidence" value="ECO:0007669"/>
    <property type="project" value="TreeGrafter"/>
</dbReference>
<feature type="compositionally biased region" description="Basic and acidic residues" evidence="1">
    <location>
        <begin position="164"/>
        <end position="173"/>
    </location>
</feature>
<sequence>MEDEHFYCESCNGELAAESDKLAAEGSEYGEDNVRHRCCEKLKEMLWKMKEKLKPLAEHLSGIKHLPLPEFGTLQARKVRAAARAATDKYTDPSRSAQAGTQMPFLGDTKAKAEDTKSETANGPMKVWPPWLIKHDPSLKVEKDARALLHDEYLKAYAAALQQHHQEASKKQPESSNGQTSAQGPPLRTSRRHKIKP</sequence>
<evidence type="ECO:0000313" key="2">
    <source>
        <dbReference type="EMBL" id="MBA4616705.1"/>
    </source>
</evidence>
<dbReference type="PANTHER" id="PTHR13097">
    <property type="entry name" value="TRANSCRIPTION INITIATION FACTOR IIE, ALPHA SUBUNIT"/>
    <property type="match status" value="1"/>
</dbReference>
<name>A0A7C9CJ63_OPUST</name>
<reference evidence="2" key="2">
    <citation type="submission" date="2020-07" db="EMBL/GenBank/DDBJ databases">
        <authorList>
            <person name="Vera ALvarez R."/>
            <person name="Arias-Moreno D.M."/>
            <person name="Jimenez-Jacinto V."/>
            <person name="Jimenez-Bremont J.F."/>
            <person name="Swaminathan K."/>
            <person name="Moose S.P."/>
            <person name="Guerrero-Gonzalez M.L."/>
            <person name="Marino-Ramirez L."/>
            <person name="Landsman D."/>
            <person name="Rodriguez-Kessler M."/>
            <person name="Delgado-Sanchez P."/>
        </authorList>
    </citation>
    <scope>NUCLEOTIDE SEQUENCE</scope>
    <source>
        <tissue evidence="2">Cladode</tissue>
    </source>
</reference>
<proteinExistence type="predicted"/>
<feature type="region of interest" description="Disordered" evidence="1">
    <location>
        <begin position="85"/>
        <end position="129"/>
    </location>
</feature>
<feature type="region of interest" description="Disordered" evidence="1">
    <location>
        <begin position="160"/>
        <end position="197"/>
    </location>
</feature>
<feature type="compositionally biased region" description="Polar residues" evidence="1">
    <location>
        <begin position="174"/>
        <end position="183"/>
    </location>
</feature>
<reference evidence="2" key="1">
    <citation type="journal article" date="2013" name="J. Plant Res.">
        <title>Effect of fungi and light on seed germination of three Opuntia species from semiarid lands of central Mexico.</title>
        <authorList>
            <person name="Delgado-Sanchez P."/>
            <person name="Jimenez-Bremont J.F."/>
            <person name="Guerrero-Gonzalez Mde L."/>
            <person name="Flores J."/>
        </authorList>
    </citation>
    <scope>NUCLEOTIDE SEQUENCE</scope>
    <source>
        <tissue evidence="2">Cladode</tissue>
    </source>
</reference>
<dbReference type="InterPro" id="IPR039997">
    <property type="entry name" value="TFE"/>
</dbReference>
<protein>
    <submittedName>
        <fullName evidence="2">Uncharacterized protein</fullName>
    </submittedName>
</protein>
<dbReference type="GO" id="GO:0006367">
    <property type="term" value="P:transcription initiation at RNA polymerase II promoter"/>
    <property type="evidence" value="ECO:0007669"/>
    <property type="project" value="TreeGrafter"/>
</dbReference>
<accession>A0A7C9CJ63</accession>
<dbReference type="EMBL" id="GISG01012879">
    <property type="protein sequence ID" value="MBA4616705.1"/>
    <property type="molecule type" value="Transcribed_RNA"/>
</dbReference>
<evidence type="ECO:0000256" key="1">
    <source>
        <dbReference type="SAM" id="MobiDB-lite"/>
    </source>
</evidence>
<organism evidence="2">
    <name type="scientific">Opuntia streptacantha</name>
    <name type="common">Prickly pear cactus</name>
    <name type="synonym">Opuntia cardona</name>
    <dbReference type="NCBI Taxonomy" id="393608"/>
    <lineage>
        <taxon>Eukaryota</taxon>
        <taxon>Viridiplantae</taxon>
        <taxon>Streptophyta</taxon>
        <taxon>Embryophyta</taxon>
        <taxon>Tracheophyta</taxon>
        <taxon>Spermatophyta</taxon>
        <taxon>Magnoliopsida</taxon>
        <taxon>eudicotyledons</taxon>
        <taxon>Gunneridae</taxon>
        <taxon>Pentapetalae</taxon>
        <taxon>Caryophyllales</taxon>
        <taxon>Cactineae</taxon>
        <taxon>Cactaceae</taxon>
        <taxon>Opuntioideae</taxon>
        <taxon>Opuntia</taxon>
    </lineage>
</organism>
<feature type="compositionally biased region" description="Basic and acidic residues" evidence="1">
    <location>
        <begin position="109"/>
        <end position="118"/>
    </location>
</feature>
<dbReference type="PANTHER" id="PTHR13097:SF7">
    <property type="entry name" value="GENERAL TRANSCRIPTION FACTOR IIE SUBUNIT 1"/>
    <property type="match status" value="1"/>
</dbReference>